<dbReference type="EMBL" id="NBIU01000006">
    <property type="protein sequence ID" value="PZT48551.1"/>
    <property type="molecule type" value="Genomic_DNA"/>
</dbReference>
<dbReference type="InterPro" id="IPR023126">
    <property type="entry name" value="HP0242-like_sf"/>
</dbReference>
<evidence type="ECO:0000313" key="1">
    <source>
        <dbReference type="EMBL" id="PZT48551.1"/>
    </source>
</evidence>
<dbReference type="SUPFAM" id="SSF158752">
    <property type="entry name" value="HP0242-like"/>
    <property type="match status" value="1"/>
</dbReference>
<dbReference type="Proteomes" id="UP000249746">
    <property type="component" value="Unassembled WGS sequence"/>
</dbReference>
<proteinExistence type="predicted"/>
<organism evidence="1 2">
    <name type="scientific">Helicobacter valdiviensis</name>
    <dbReference type="NCBI Taxonomy" id="1458358"/>
    <lineage>
        <taxon>Bacteria</taxon>
        <taxon>Pseudomonadati</taxon>
        <taxon>Campylobacterota</taxon>
        <taxon>Epsilonproteobacteria</taxon>
        <taxon>Campylobacterales</taxon>
        <taxon>Helicobacteraceae</taxon>
        <taxon>Helicobacter</taxon>
    </lineage>
</organism>
<gene>
    <name evidence="1" type="ORF">B6S12_03535</name>
</gene>
<dbReference type="Gene3D" id="1.10.3350.10">
    <property type="entry name" value="HP0242-like domain"/>
    <property type="match status" value="1"/>
</dbReference>
<comment type="caution">
    <text evidence="1">The sequence shown here is derived from an EMBL/GenBank/DDBJ whole genome shotgun (WGS) entry which is preliminary data.</text>
</comment>
<evidence type="ECO:0000313" key="2">
    <source>
        <dbReference type="Proteomes" id="UP000249746"/>
    </source>
</evidence>
<dbReference type="OrthoDB" id="5327906at2"/>
<evidence type="ECO:0008006" key="3">
    <source>
        <dbReference type="Google" id="ProtNLM"/>
    </source>
</evidence>
<protein>
    <recommendedName>
        <fullName evidence="3">DUF2018 domain-containing protein</fullName>
    </recommendedName>
</protein>
<dbReference type="Pfam" id="PF09442">
    <property type="entry name" value="DUF2018"/>
    <property type="match status" value="1"/>
</dbReference>
<reference evidence="1 2" key="1">
    <citation type="submission" date="2017-03" db="EMBL/GenBank/DDBJ databases">
        <title>Genomic and clinical evidence uncovers the enterohepatic species Helicobacter valdiviensis as a potential human intestinal pathogen.</title>
        <authorList>
            <person name="Fresia P."/>
            <person name="Jara R."/>
            <person name="Sierra R."/>
            <person name="Ferres I."/>
            <person name="Greif G."/>
            <person name="Iraola G."/>
            <person name="Collado L."/>
        </authorList>
    </citation>
    <scope>NUCLEOTIDE SEQUENCE [LARGE SCALE GENOMIC DNA]</scope>
    <source>
        <strain evidence="1 2">WBE14</strain>
    </source>
</reference>
<dbReference type="InterPro" id="IPR018563">
    <property type="entry name" value="DUF2018"/>
</dbReference>
<sequence length="88" mass="10304">MEHIFEGLPQDKWLEIIFNASRGLAQKELLDMLERMASLEILLEKRLGETWEEELEYLLKSEENAEEIHKCKQNIAISSMGKILSQNE</sequence>
<keyword evidence="2" id="KW-1185">Reference proteome</keyword>
<dbReference type="AlphaFoldDB" id="A0A2W6MXB0"/>
<accession>A0A2W6MXB0</accession>
<dbReference type="RefSeq" id="WP_111229436.1">
    <property type="nucleotide sequence ID" value="NZ_NBIU01000006.1"/>
</dbReference>
<name>A0A2W6MXB0_9HELI</name>